<comment type="caution">
    <text evidence="1">The sequence shown here is derived from an EMBL/GenBank/DDBJ whole genome shotgun (WGS) entry which is preliminary data.</text>
</comment>
<dbReference type="RefSeq" id="WP_317958695.1">
    <property type="nucleotide sequence ID" value="NZ_BSKO01000002.1"/>
</dbReference>
<dbReference type="Proteomes" id="UP001275436">
    <property type="component" value="Unassembled WGS sequence"/>
</dbReference>
<organism evidence="1 2">
    <name type="scientific">Oceanobacillus kimchii</name>
    <dbReference type="NCBI Taxonomy" id="746691"/>
    <lineage>
        <taxon>Bacteria</taxon>
        <taxon>Bacillati</taxon>
        <taxon>Bacillota</taxon>
        <taxon>Bacilli</taxon>
        <taxon>Bacillales</taxon>
        <taxon>Bacillaceae</taxon>
        <taxon>Oceanobacillus</taxon>
    </lineage>
</organism>
<protein>
    <submittedName>
        <fullName evidence="1">Uncharacterized protein</fullName>
    </submittedName>
</protein>
<gene>
    <name evidence="1" type="ORF">MACH08_42600</name>
</gene>
<name>A0ABQ5TPX6_9BACI</name>
<reference evidence="1 2" key="1">
    <citation type="submission" date="2023-02" db="EMBL/GenBank/DDBJ databases">
        <title>Oceanobacillus kimchii IFOP_LL358 isolated form Alexandrium catenella lab strain.</title>
        <authorList>
            <person name="Gajardo G."/>
            <person name="Ueki S."/>
            <person name="Maruyama F."/>
        </authorList>
    </citation>
    <scope>NUCLEOTIDE SEQUENCE [LARGE SCALE GENOMIC DNA]</scope>
    <source>
        <strain evidence="1 2">IFOP_LL358</strain>
    </source>
</reference>
<accession>A0ABQ5TPX6</accession>
<evidence type="ECO:0000313" key="2">
    <source>
        <dbReference type="Proteomes" id="UP001275436"/>
    </source>
</evidence>
<sequence>MNKGTFQINLDTKVLELLRYKVNDGLNINFNKFHSKKNKEYRSWDKICAIMDRLDDTVGYINMLKLNTGNHDRSAFDFFDFMNNASVIVDCVKELAIIYDVPDDTIENSTDIFNQIGKDGKGTDDRYFAYLRSLCSVHPVETSRHKRYQDNDYECSPFVTWNNRGTWINDDCDIYAVVYTNKDEDNFKRVRIFIPQIFNYVKKWLEFVAEIINSIDEYKNKFIIDLKNRPIKKEKEFDSYLNYLKNLKAEQTERSGLENWYDLDPIINLFEVKISNKKNQVKMNLYLNALKYAISFEHSSIQNMSQVGFENNGLKHCEKNIETTLYYELYSPYSGSVEQKSFSYNLEKIQFLSYDSEETDKKWAYKKLKEALPFLEKYVSFKDAKSDFEHYSLVQLALYLDCLENNCLINKNIPFDLMYRERLLPSK</sequence>
<dbReference type="EMBL" id="BSKO01000002">
    <property type="protein sequence ID" value="GLO68476.1"/>
    <property type="molecule type" value="Genomic_DNA"/>
</dbReference>
<keyword evidence="2" id="KW-1185">Reference proteome</keyword>
<proteinExistence type="predicted"/>
<evidence type="ECO:0000313" key="1">
    <source>
        <dbReference type="EMBL" id="GLO68476.1"/>
    </source>
</evidence>